<keyword evidence="12" id="KW-0969">Cilium</keyword>
<reference evidence="12" key="1">
    <citation type="submission" date="2021-11" db="EMBL/GenBank/DDBJ databases">
        <title>Description of a new species Pelosinus isolated from the bottom sediments of Lake Baikal.</title>
        <authorList>
            <person name="Zakharyuk A."/>
        </authorList>
    </citation>
    <scope>NUCLEOTIDE SEQUENCE</scope>
    <source>
        <strain evidence="12">Bkl1</strain>
    </source>
</reference>
<dbReference type="EMBL" id="JAJHJB010000006">
    <property type="protein sequence ID" value="MCC5464948.1"/>
    <property type="molecule type" value="Genomic_DNA"/>
</dbReference>
<accession>A0ABS8HRT0</accession>
<evidence type="ECO:0000313" key="12">
    <source>
        <dbReference type="EMBL" id="MCC5464948.1"/>
    </source>
</evidence>
<keyword evidence="10" id="KW-1006">Bacterial flagellum protein export</keyword>
<keyword evidence="8" id="KW-0653">Protein transport</keyword>
<keyword evidence="4" id="KW-0813">Transport</keyword>
<evidence type="ECO:0000256" key="9">
    <source>
        <dbReference type="ARBA" id="ARBA00023136"/>
    </source>
</evidence>
<comment type="subcellular location">
    <subcellularLocation>
        <location evidence="1">Cell membrane</location>
        <topology evidence="1">Peripheral membrane protein</topology>
        <orientation evidence="1">Cytoplasmic side</orientation>
    </subcellularLocation>
</comment>
<evidence type="ECO:0000256" key="6">
    <source>
        <dbReference type="ARBA" id="ARBA00022500"/>
    </source>
</evidence>
<evidence type="ECO:0000256" key="4">
    <source>
        <dbReference type="ARBA" id="ARBA00022448"/>
    </source>
</evidence>
<keyword evidence="5" id="KW-1003">Cell membrane</keyword>
<protein>
    <recommendedName>
        <fullName evidence="3">Flagellar FliJ protein</fullName>
    </recommendedName>
</protein>
<keyword evidence="6" id="KW-0145">Chemotaxis</keyword>
<keyword evidence="11" id="KW-0175">Coiled coil</keyword>
<keyword evidence="7" id="KW-1005">Bacterial flagellum biogenesis</keyword>
<evidence type="ECO:0000256" key="8">
    <source>
        <dbReference type="ARBA" id="ARBA00022927"/>
    </source>
</evidence>
<evidence type="ECO:0000256" key="3">
    <source>
        <dbReference type="ARBA" id="ARBA00020392"/>
    </source>
</evidence>
<evidence type="ECO:0000256" key="2">
    <source>
        <dbReference type="ARBA" id="ARBA00010004"/>
    </source>
</evidence>
<sequence length="147" mass="18031">MKSFKFRLEALLKFRKMQEEQAQILFWQATNQFRIEKEELAKLEENVLQNMNLLRNFQQNLLSIETFKSFHHYFDKMKKEIQQQNESVKRADEYRQECLKNLEEAVKGHKVVEKFREKKIQDYQAELLKEEQKILDEIGLQLYVREK</sequence>
<keyword evidence="12" id="KW-0282">Flagellum</keyword>
<evidence type="ECO:0000256" key="7">
    <source>
        <dbReference type="ARBA" id="ARBA00022795"/>
    </source>
</evidence>
<name>A0ABS8HRT0_9FIRM</name>
<keyword evidence="13" id="KW-1185">Reference proteome</keyword>
<gene>
    <name evidence="12" type="primary">fliJ</name>
    <name evidence="12" type="ORF">LMF89_06195</name>
</gene>
<dbReference type="NCBIfam" id="TIGR02473">
    <property type="entry name" value="flagell_FliJ"/>
    <property type="match status" value="1"/>
</dbReference>
<keyword evidence="9" id="KW-0472">Membrane</keyword>
<dbReference type="Proteomes" id="UP001165492">
    <property type="component" value="Unassembled WGS sequence"/>
</dbReference>
<evidence type="ECO:0000256" key="1">
    <source>
        <dbReference type="ARBA" id="ARBA00004413"/>
    </source>
</evidence>
<dbReference type="RefSeq" id="WP_229534358.1">
    <property type="nucleotide sequence ID" value="NZ_JAJHJB010000006.1"/>
</dbReference>
<evidence type="ECO:0000256" key="5">
    <source>
        <dbReference type="ARBA" id="ARBA00022475"/>
    </source>
</evidence>
<keyword evidence="12" id="KW-0966">Cell projection</keyword>
<feature type="coiled-coil region" evidence="11">
    <location>
        <begin position="26"/>
        <end position="60"/>
    </location>
</feature>
<evidence type="ECO:0000313" key="13">
    <source>
        <dbReference type="Proteomes" id="UP001165492"/>
    </source>
</evidence>
<evidence type="ECO:0000256" key="11">
    <source>
        <dbReference type="SAM" id="Coils"/>
    </source>
</evidence>
<evidence type="ECO:0000256" key="10">
    <source>
        <dbReference type="ARBA" id="ARBA00023225"/>
    </source>
</evidence>
<comment type="similarity">
    <text evidence="2">Belongs to the FliJ family.</text>
</comment>
<dbReference type="Gene3D" id="1.10.287.1700">
    <property type="match status" value="1"/>
</dbReference>
<comment type="caution">
    <text evidence="12">The sequence shown here is derived from an EMBL/GenBank/DDBJ whole genome shotgun (WGS) entry which is preliminary data.</text>
</comment>
<dbReference type="InterPro" id="IPR053716">
    <property type="entry name" value="Flag_assembly_chemotaxis_eff"/>
</dbReference>
<dbReference type="InterPro" id="IPR012823">
    <property type="entry name" value="Flagell_FliJ"/>
</dbReference>
<proteinExistence type="inferred from homology"/>
<dbReference type="Pfam" id="PF02050">
    <property type="entry name" value="FliJ"/>
    <property type="match status" value="1"/>
</dbReference>
<organism evidence="12 13">
    <name type="scientific">Pelosinus baikalensis</name>
    <dbReference type="NCBI Taxonomy" id="2892015"/>
    <lineage>
        <taxon>Bacteria</taxon>
        <taxon>Bacillati</taxon>
        <taxon>Bacillota</taxon>
        <taxon>Negativicutes</taxon>
        <taxon>Selenomonadales</taxon>
        <taxon>Sporomusaceae</taxon>
        <taxon>Pelosinus</taxon>
    </lineage>
</organism>